<dbReference type="InterPro" id="IPR050194">
    <property type="entry name" value="Glycosyltransferase_grp1"/>
</dbReference>
<evidence type="ECO:0000259" key="2">
    <source>
        <dbReference type="Pfam" id="PF13439"/>
    </source>
</evidence>
<dbReference type="Proteomes" id="UP000006798">
    <property type="component" value="Chromosome 1"/>
</dbReference>
<dbReference type="EMBL" id="CP002877">
    <property type="protein sequence ID" value="AEI78139.1"/>
    <property type="molecule type" value="Genomic_DNA"/>
</dbReference>
<protein>
    <submittedName>
        <fullName evidence="3">Glycosyl transferase, group 1</fullName>
    </submittedName>
</protein>
<dbReference type="Pfam" id="PF13439">
    <property type="entry name" value="Glyco_transf_4"/>
    <property type="match status" value="1"/>
</dbReference>
<dbReference type="GO" id="GO:0016758">
    <property type="term" value="F:hexosyltransferase activity"/>
    <property type="evidence" value="ECO:0007669"/>
    <property type="project" value="TreeGrafter"/>
</dbReference>
<dbReference type="PANTHER" id="PTHR45947:SF3">
    <property type="entry name" value="SULFOQUINOVOSYL TRANSFERASE SQD2"/>
    <property type="match status" value="1"/>
</dbReference>
<dbReference type="GeneID" id="34311029"/>
<dbReference type="InterPro" id="IPR028098">
    <property type="entry name" value="Glyco_trans_4-like_N"/>
</dbReference>
<keyword evidence="3" id="KW-0808">Transferase</keyword>
<sequence length="377" mass="40292">MTKAGSPDAQRPLRIMVITTGLKLGGAEQQIAALAGRFIALGNDVAILNLTAGTEVDLPPGIPVTELGMRKTPASMLAALRKARQVIRQWQPDVIHAHMIHGNLFARTLARTCPMPPVICSAHSAREGGRLRALAYRATDRWCDLTTHVSEAGRQAMIASGAVPSGRVIVMPNGIDTDRFRQDDASRERMRRDLGLNAGDVLVLNVGRLVPEKDQAMLIEAFREVYRRLPGARLMIAGDGPLRAELASQIAKYGLNQAVLLAGARKDIPELLRAADVFVLSSRIEGMPLAVGEALASGLPVVSTAAAGVAELAGDVATITPVGDAAALASGLATAIEELPGTQAQQHRRRQQVINSFDMAAVARQWLAQYLQLKEAR</sequence>
<feature type="domain" description="Glycosyltransferase subfamily 4-like N-terminal" evidence="2">
    <location>
        <begin position="25"/>
        <end position="179"/>
    </location>
</feature>
<dbReference type="Pfam" id="PF00534">
    <property type="entry name" value="Glycos_transf_1"/>
    <property type="match status" value="1"/>
</dbReference>
<evidence type="ECO:0000313" key="3">
    <source>
        <dbReference type="EMBL" id="AEI78139.1"/>
    </source>
</evidence>
<evidence type="ECO:0000313" key="4">
    <source>
        <dbReference type="Proteomes" id="UP000006798"/>
    </source>
</evidence>
<dbReference type="SUPFAM" id="SSF53756">
    <property type="entry name" value="UDP-Glycosyltransferase/glycogen phosphorylase"/>
    <property type="match status" value="1"/>
</dbReference>
<dbReference type="Gene3D" id="3.40.50.2000">
    <property type="entry name" value="Glycogen Phosphorylase B"/>
    <property type="match status" value="2"/>
</dbReference>
<proteinExistence type="predicted"/>
<accession>G0ETU0</accession>
<organism evidence="3 4">
    <name type="scientific">Cupriavidus necator (strain ATCC 43291 / DSM 13513 / CCUG 52238 / LMG 8453 / N-1)</name>
    <name type="common">Ralstonia eutropha</name>
    <dbReference type="NCBI Taxonomy" id="1042878"/>
    <lineage>
        <taxon>Bacteria</taxon>
        <taxon>Pseudomonadati</taxon>
        <taxon>Pseudomonadota</taxon>
        <taxon>Betaproteobacteria</taxon>
        <taxon>Burkholderiales</taxon>
        <taxon>Burkholderiaceae</taxon>
        <taxon>Cupriavidus</taxon>
    </lineage>
</organism>
<dbReference type="HOGENOM" id="CLU_009583_0_3_4"/>
<feature type="domain" description="Glycosyl transferase family 1" evidence="1">
    <location>
        <begin position="187"/>
        <end position="338"/>
    </location>
</feature>
<gene>
    <name evidence="3" type="ordered locus">CNE_1c28260</name>
</gene>
<dbReference type="InterPro" id="IPR001296">
    <property type="entry name" value="Glyco_trans_1"/>
</dbReference>
<reference evidence="3 4" key="1">
    <citation type="journal article" date="2011" name="J. Bacteriol.">
        <title>Complete genome sequence of the type strain Cupriavidus necator N-1.</title>
        <authorList>
            <person name="Poehlein A."/>
            <person name="Kusian B."/>
            <person name="Friedrich B."/>
            <person name="Daniel R."/>
            <person name="Bowien B."/>
        </authorList>
    </citation>
    <scope>NUCLEOTIDE SEQUENCE [LARGE SCALE GENOMIC DNA]</scope>
    <source>
        <strain evidence="4">ATCC 43291 / DSM 13513 / CCUG 52238 / LMG 8453 / N-1</strain>
    </source>
</reference>
<dbReference type="KEGG" id="cnc:CNE_1c28260"/>
<dbReference type="AlphaFoldDB" id="G0ETU0"/>
<dbReference type="PANTHER" id="PTHR45947">
    <property type="entry name" value="SULFOQUINOVOSYL TRANSFERASE SQD2"/>
    <property type="match status" value="1"/>
</dbReference>
<name>G0ETU0_CUPNN</name>
<evidence type="ECO:0000259" key="1">
    <source>
        <dbReference type="Pfam" id="PF00534"/>
    </source>
</evidence>
<dbReference type="RefSeq" id="WP_013957714.1">
    <property type="nucleotide sequence ID" value="NC_015726.1"/>
</dbReference>